<dbReference type="Gene3D" id="2.30.30.140">
    <property type="match status" value="1"/>
</dbReference>
<feature type="domain" description="PWWP" evidence="2">
    <location>
        <begin position="17"/>
        <end position="72"/>
    </location>
</feature>
<feature type="compositionally biased region" description="Basic and acidic residues" evidence="1">
    <location>
        <begin position="287"/>
        <end position="298"/>
    </location>
</feature>
<name>A0A409XMC4_PSICY</name>
<dbReference type="CDD" id="cd05840">
    <property type="entry name" value="PWWP_ScIOC4-like"/>
    <property type="match status" value="1"/>
</dbReference>
<dbReference type="OrthoDB" id="62853at2759"/>
<dbReference type="AlphaFoldDB" id="A0A409XMC4"/>
<keyword evidence="4" id="KW-1185">Reference proteome</keyword>
<evidence type="ECO:0000259" key="2">
    <source>
        <dbReference type="PROSITE" id="PS50812"/>
    </source>
</evidence>
<dbReference type="Pfam" id="PF00855">
    <property type="entry name" value="PWWP"/>
    <property type="match status" value="1"/>
</dbReference>
<dbReference type="SUPFAM" id="SSF63748">
    <property type="entry name" value="Tudor/PWWP/MBT"/>
    <property type="match status" value="1"/>
</dbReference>
<dbReference type="EMBL" id="NHYD01001237">
    <property type="protein sequence ID" value="PPQ91836.1"/>
    <property type="molecule type" value="Genomic_DNA"/>
</dbReference>
<feature type="compositionally biased region" description="Acidic residues" evidence="1">
    <location>
        <begin position="442"/>
        <end position="480"/>
    </location>
</feature>
<dbReference type="STRING" id="93625.A0A409XMC4"/>
<feature type="region of interest" description="Disordered" evidence="1">
    <location>
        <begin position="116"/>
        <end position="305"/>
    </location>
</feature>
<feature type="compositionally biased region" description="Low complexity" evidence="1">
    <location>
        <begin position="510"/>
        <end position="528"/>
    </location>
</feature>
<evidence type="ECO:0000256" key="1">
    <source>
        <dbReference type="SAM" id="MobiDB-lite"/>
    </source>
</evidence>
<feature type="compositionally biased region" description="Low complexity" evidence="1">
    <location>
        <begin position="147"/>
        <end position="183"/>
    </location>
</feature>
<accession>A0A409XMC4</accession>
<feature type="region of interest" description="Disordered" evidence="1">
    <location>
        <begin position="421"/>
        <end position="549"/>
    </location>
</feature>
<reference evidence="3 4" key="1">
    <citation type="journal article" date="2018" name="Evol. Lett.">
        <title>Horizontal gene cluster transfer increased hallucinogenic mushroom diversity.</title>
        <authorList>
            <person name="Reynolds H.T."/>
            <person name="Vijayakumar V."/>
            <person name="Gluck-Thaler E."/>
            <person name="Korotkin H.B."/>
            <person name="Matheny P.B."/>
            <person name="Slot J.C."/>
        </authorList>
    </citation>
    <scope>NUCLEOTIDE SEQUENCE [LARGE SCALE GENOMIC DNA]</scope>
    <source>
        <strain evidence="3 4">2631</strain>
    </source>
</reference>
<sequence>MSKKATKATKEFRQYETGDPVLGKIRGYPPWPGVVVDPASAPPAVQNDHPPGKKATFHCVLFFPTGDYAWLHAKDMSSLKAHEIEAFLADETKKRNGELREGYRIARDPKSWMLQRLAAAQAQQDAEAEEKENEQVDELESERGAGEDAAAAAAAGEDAAAAGTGTGAAAKKGKAGASTGASGTKKRKRESEAAEATSAAPKTAKKAPKAKKDSAEPAPKKAASAAGKSASAGGKSRKNGARSKNHVESEDDAEGAEVEETEDAEGGAGAGGSSKKVSPPPAKKAKRDKDDDGDDNKTGDPLSMKVRDWRHKLQKTFLSAKTLPKPESMAEIDQLFTTVETYDKMTIEQLQFSKIGKVMRHIAALTDDKMPPRDAEYHFRARAKGLVDKWHAILNANRPVPGIVGPAGVYVPATATGADAGAGATTNGNGNGNGRAAKEQDAEGEQEDAEMGDAEAEGEPEPEAEADADAEVEEGVDAGVEDAGKKGVEAGDDAVTLGTRSLDLNGKGGTATTESPAAPAAGTGTGVVAEDEQDAPADADADLSMSVEI</sequence>
<evidence type="ECO:0000313" key="3">
    <source>
        <dbReference type="EMBL" id="PPQ91836.1"/>
    </source>
</evidence>
<feature type="compositionally biased region" description="Basic residues" evidence="1">
    <location>
        <begin position="235"/>
        <end position="244"/>
    </location>
</feature>
<dbReference type="Gene3D" id="1.20.930.10">
    <property type="entry name" value="Conserved domain common to transcription factors TFIIS, elongin A, CRSP70"/>
    <property type="match status" value="1"/>
</dbReference>
<dbReference type="InterPro" id="IPR000313">
    <property type="entry name" value="PWWP_dom"/>
</dbReference>
<feature type="compositionally biased region" description="Low complexity" evidence="1">
    <location>
        <begin position="220"/>
        <end position="234"/>
    </location>
</feature>
<dbReference type="InterPro" id="IPR035441">
    <property type="entry name" value="TFIIS/LEDGF_dom_sf"/>
</dbReference>
<dbReference type="InParanoid" id="A0A409XMC4"/>
<evidence type="ECO:0000313" key="4">
    <source>
        <dbReference type="Proteomes" id="UP000283269"/>
    </source>
</evidence>
<protein>
    <recommendedName>
        <fullName evidence="2">PWWP domain-containing protein</fullName>
    </recommendedName>
</protein>
<comment type="caution">
    <text evidence="3">The sequence shown here is derived from an EMBL/GenBank/DDBJ whole genome shotgun (WGS) entry which is preliminary data.</text>
</comment>
<proteinExistence type="predicted"/>
<dbReference type="Proteomes" id="UP000283269">
    <property type="component" value="Unassembled WGS sequence"/>
</dbReference>
<gene>
    <name evidence="3" type="ORF">CVT25_000290</name>
</gene>
<dbReference type="SMART" id="SM00293">
    <property type="entry name" value="PWWP"/>
    <property type="match status" value="1"/>
</dbReference>
<feature type="compositionally biased region" description="Basic and acidic residues" evidence="1">
    <location>
        <begin position="210"/>
        <end position="219"/>
    </location>
</feature>
<feature type="compositionally biased region" description="Acidic residues" evidence="1">
    <location>
        <begin position="249"/>
        <end position="265"/>
    </location>
</feature>
<organism evidence="3 4">
    <name type="scientific">Psilocybe cyanescens</name>
    <dbReference type="NCBI Taxonomy" id="93625"/>
    <lineage>
        <taxon>Eukaryota</taxon>
        <taxon>Fungi</taxon>
        <taxon>Dikarya</taxon>
        <taxon>Basidiomycota</taxon>
        <taxon>Agaricomycotina</taxon>
        <taxon>Agaricomycetes</taxon>
        <taxon>Agaricomycetidae</taxon>
        <taxon>Agaricales</taxon>
        <taxon>Agaricineae</taxon>
        <taxon>Strophariaceae</taxon>
        <taxon>Psilocybe</taxon>
    </lineage>
</organism>
<dbReference type="InterPro" id="IPR035503">
    <property type="entry name" value="IOC4-like_PWWP"/>
</dbReference>
<feature type="compositionally biased region" description="Acidic residues" evidence="1">
    <location>
        <begin position="529"/>
        <end position="541"/>
    </location>
</feature>
<feature type="compositionally biased region" description="Acidic residues" evidence="1">
    <location>
        <begin position="126"/>
        <end position="140"/>
    </location>
</feature>
<dbReference type="PROSITE" id="PS50812">
    <property type="entry name" value="PWWP"/>
    <property type="match status" value="1"/>
</dbReference>